<evidence type="ECO:0000313" key="5">
    <source>
        <dbReference type="Proteomes" id="UP000032604"/>
    </source>
</evidence>
<protein>
    <submittedName>
        <fullName evidence="3">Uncharacterized protein</fullName>
    </submittedName>
</protein>
<keyword evidence="2" id="KW-1133">Transmembrane helix</keyword>
<gene>
    <name evidence="4" type="ORF">DZF93_10000</name>
    <name evidence="3" type="ORF">VO01_00175</name>
</gene>
<proteinExistence type="predicted"/>
<dbReference type="HOGENOM" id="CLU_2750508_0_0_11"/>
<evidence type="ECO:0000256" key="2">
    <source>
        <dbReference type="SAM" id="Phobius"/>
    </source>
</evidence>
<evidence type="ECO:0000313" key="6">
    <source>
        <dbReference type="Proteomes" id="UP000266634"/>
    </source>
</evidence>
<reference evidence="4 6" key="2">
    <citation type="submission" date="2018-08" db="EMBL/GenBank/DDBJ databases">
        <title>Genome Sequence of Clavibacter michiganensis Subspecies type strains, and the Atypical Peach-Colored Strains Isolated from Tomato.</title>
        <authorList>
            <person name="Osdaghi E."/>
            <person name="Portier P."/>
            <person name="Briand M."/>
            <person name="Jacques M.-A."/>
        </authorList>
    </citation>
    <scope>NUCLEOTIDE SEQUENCE [LARGE SCALE GENOMIC DNA]</scope>
    <source>
        <strain evidence="4 6">CFBP 6488</strain>
    </source>
</reference>
<evidence type="ECO:0000313" key="4">
    <source>
        <dbReference type="EMBL" id="RIJ29914.1"/>
    </source>
</evidence>
<keyword evidence="2" id="KW-0812">Transmembrane</keyword>
<dbReference type="EMBL" id="QWEA01000378">
    <property type="protein sequence ID" value="RIJ29914.1"/>
    <property type="molecule type" value="Genomic_DNA"/>
</dbReference>
<organism evidence="3 5">
    <name type="scientific">Clavibacter michiganensis subsp. insidiosus</name>
    <dbReference type="NCBI Taxonomy" id="33014"/>
    <lineage>
        <taxon>Bacteria</taxon>
        <taxon>Bacillati</taxon>
        <taxon>Actinomycetota</taxon>
        <taxon>Actinomycetes</taxon>
        <taxon>Micrococcales</taxon>
        <taxon>Microbacteriaceae</taxon>
        <taxon>Clavibacter</taxon>
    </lineage>
</organism>
<sequence>MAGLVLGGIVSLLLPLAAVVLGIVIAVSVVRTRRATERIEKRLEALERASREATAAGREGTGARPDATSR</sequence>
<dbReference type="KEGG" id="cmh:VO01_00175"/>
<dbReference type="Proteomes" id="UP000266634">
    <property type="component" value="Unassembled WGS sequence"/>
</dbReference>
<evidence type="ECO:0000313" key="3">
    <source>
        <dbReference type="EMBL" id="AJW77786.1"/>
    </source>
</evidence>
<evidence type="ECO:0000256" key="1">
    <source>
        <dbReference type="SAM" id="MobiDB-lite"/>
    </source>
</evidence>
<dbReference type="PATRIC" id="fig|33014.5.peg.33"/>
<feature type="compositionally biased region" description="Low complexity" evidence="1">
    <location>
        <begin position="52"/>
        <end position="64"/>
    </location>
</feature>
<feature type="region of interest" description="Disordered" evidence="1">
    <location>
        <begin position="49"/>
        <end position="70"/>
    </location>
</feature>
<accession>A0A0D5CDW7</accession>
<dbReference type="AlphaFoldDB" id="A0A0D5CDW7"/>
<dbReference type="Proteomes" id="UP000032604">
    <property type="component" value="Chromosome"/>
</dbReference>
<name>A0A0D5CDW7_9MICO</name>
<reference evidence="3 5" key="1">
    <citation type="journal article" date="2015" name="Genome Announc.">
        <title>Complete Genome Sequence of Clavibacter michiganensis subsp. insidiosus R1-1 Using PacBio Single-Molecule Real-Time Technology.</title>
        <authorList>
            <person name="Lu Y."/>
            <person name="Samac D.A."/>
            <person name="Glazebrook J."/>
            <person name="Ishimaru C.A."/>
        </authorList>
    </citation>
    <scope>NUCLEOTIDE SEQUENCE [LARGE SCALE GENOMIC DNA]</scope>
    <source>
        <strain evidence="3 5">R1-1</strain>
    </source>
</reference>
<feature type="transmembrane region" description="Helical" evidence="2">
    <location>
        <begin position="6"/>
        <end position="30"/>
    </location>
</feature>
<keyword evidence="2" id="KW-0472">Membrane</keyword>
<dbReference type="EMBL" id="CP011043">
    <property type="protein sequence ID" value="AJW77786.1"/>
    <property type="molecule type" value="Genomic_DNA"/>
</dbReference>